<dbReference type="SMART" id="SM01321">
    <property type="entry name" value="Y1_Tnp"/>
    <property type="match status" value="1"/>
</dbReference>
<evidence type="ECO:0000313" key="2">
    <source>
        <dbReference type="EMBL" id="MCW3169763.1"/>
    </source>
</evidence>
<dbReference type="InterPro" id="IPR002686">
    <property type="entry name" value="Transposase_17"/>
</dbReference>
<dbReference type="PANTHER" id="PTHR34322:SF2">
    <property type="entry name" value="TRANSPOSASE IS200-LIKE DOMAIN-CONTAINING PROTEIN"/>
    <property type="match status" value="1"/>
</dbReference>
<evidence type="ECO:0000259" key="1">
    <source>
        <dbReference type="SMART" id="SM01321"/>
    </source>
</evidence>
<protein>
    <submittedName>
        <fullName evidence="2">Transposase</fullName>
    </submittedName>
</protein>
<accession>A0ABT3I1L2</accession>
<dbReference type="SUPFAM" id="SSF143422">
    <property type="entry name" value="Transposase IS200-like"/>
    <property type="match status" value="1"/>
</dbReference>
<dbReference type="InterPro" id="IPR036515">
    <property type="entry name" value="Transposase_17_sf"/>
</dbReference>
<proteinExistence type="predicted"/>
<gene>
    <name evidence="2" type="ORF">OMO38_14650</name>
</gene>
<dbReference type="PANTHER" id="PTHR34322">
    <property type="entry name" value="TRANSPOSASE, Y1_TNP DOMAIN-CONTAINING"/>
    <property type="match status" value="1"/>
</dbReference>
<reference evidence="2" key="1">
    <citation type="submission" date="2022-10" db="EMBL/GenBank/DDBJ databases">
        <title>Chryseobacterium babae sp. nov. isolated from the gut of the beetle Oryctes rhinoceros, and Chryseobacterium kimseyorum sp. nov., isolated from a stick insect rearing cage.</title>
        <authorList>
            <person name="Shelomi M."/>
            <person name="Han C.-J."/>
            <person name="Chen W.-M."/>
            <person name="Chen H.-K."/>
            <person name="Liaw S.-J."/>
            <person name="Muhle E."/>
            <person name="Clermont D."/>
        </authorList>
    </citation>
    <scope>NUCLEOTIDE SEQUENCE</scope>
    <source>
        <strain evidence="2">09-1422</strain>
    </source>
</reference>
<organism evidence="2 3">
    <name type="scientific">Chryseobacterium kimseyorum</name>
    <dbReference type="NCBI Taxonomy" id="2984028"/>
    <lineage>
        <taxon>Bacteria</taxon>
        <taxon>Pseudomonadati</taxon>
        <taxon>Bacteroidota</taxon>
        <taxon>Flavobacteriia</taxon>
        <taxon>Flavobacteriales</taxon>
        <taxon>Weeksellaceae</taxon>
        <taxon>Chryseobacterium group</taxon>
        <taxon>Chryseobacterium</taxon>
    </lineage>
</organism>
<dbReference type="RefSeq" id="WP_264750937.1">
    <property type="nucleotide sequence ID" value="NZ_JAPDHW010000010.1"/>
</dbReference>
<feature type="domain" description="Transposase IS200-like" evidence="1">
    <location>
        <begin position="8"/>
        <end position="131"/>
    </location>
</feature>
<dbReference type="Proteomes" id="UP001163731">
    <property type="component" value="Unassembled WGS sequence"/>
</dbReference>
<dbReference type="EMBL" id="JAPDHW010000010">
    <property type="protein sequence ID" value="MCW3169763.1"/>
    <property type="molecule type" value="Genomic_DNA"/>
</dbReference>
<dbReference type="Gene3D" id="3.30.70.1290">
    <property type="entry name" value="Transposase IS200-like"/>
    <property type="match status" value="1"/>
</dbReference>
<comment type="caution">
    <text evidence="2">The sequence shown here is derived from an EMBL/GenBank/DDBJ whole genome shotgun (WGS) entry which is preliminary data.</text>
</comment>
<name>A0ABT3I1L2_9FLAO</name>
<keyword evidence="3" id="KW-1185">Reference proteome</keyword>
<sequence length="192" mass="23263">MINTENFEFDSVYHIFSHVNGRELIYREETNYQFFLKQLDKYIIQIADIYAYCLLPNHFHLLLRFKNSENVNVEDEHQFLMKNFGNFLNSYAKAFNKKYNRKGALFLNAVKRKKITDEIYLLKVLHYIHNNPVNHGLTSEINLWKYSSYNSYLNNIKASRLNRTEIMQYFDSLEIFKNYHHSNVEYDFLNIE</sequence>
<evidence type="ECO:0000313" key="3">
    <source>
        <dbReference type="Proteomes" id="UP001163731"/>
    </source>
</evidence>